<dbReference type="InterPro" id="IPR029000">
    <property type="entry name" value="Cyclophilin-like_dom_sf"/>
</dbReference>
<comment type="caution">
    <text evidence="5">The sequence shown here is derived from an EMBL/GenBank/DDBJ whole genome shotgun (WGS) entry which is preliminary data.</text>
</comment>
<evidence type="ECO:0000256" key="2">
    <source>
        <dbReference type="ARBA" id="ARBA00022801"/>
    </source>
</evidence>
<dbReference type="NCBIfam" id="TIGR00724">
    <property type="entry name" value="urea_amlyse_rel"/>
    <property type="match status" value="1"/>
</dbReference>
<evidence type="ECO:0000313" key="5">
    <source>
        <dbReference type="EMBL" id="ROR33966.1"/>
    </source>
</evidence>
<sequence length="288" mass="29788">MNEVAAGLLVVRAGYGATVQDLGRPGLAALGVGRSGAADRGALRLANRLVGNPEDVAGLEMPLGGVELDFHRTITCALAGADCPARVDERPVAGRTPFTVPAGARLRLGTPTRGLRVYLAVRGGLDVPAVLGSRATDTLAGLGPERLTVGRLLPVGTAATGWPAAEHAPRREPAGPLVLHVVPGPRDDWFTAAALRTLYGEPYTVTGDSDRVGMRLDGPALERARSGELPSEGMVGGALQVPPSGRPILFLADHPVTGGYPVVAVVRRADLDAAAQARPGDTLRFRPL</sequence>
<reference evidence="5 6" key="1">
    <citation type="submission" date="2018-11" db="EMBL/GenBank/DDBJ databases">
        <title>Sequencing the genomes of 1000 actinobacteria strains.</title>
        <authorList>
            <person name="Klenk H.-P."/>
        </authorList>
    </citation>
    <scope>NUCLEOTIDE SEQUENCE [LARGE SCALE GENOMIC DNA]</scope>
    <source>
        <strain evidence="5 6">DSM 44780</strain>
    </source>
</reference>
<dbReference type="RefSeq" id="WP_244257544.1">
    <property type="nucleotide sequence ID" value="NZ_JBEYIY010000090.1"/>
</dbReference>
<dbReference type="PANTHER" id="PTHR43309:SF3">
    <property type="entry name" value="5-OXOPROLINASE SUBUNIT C"/>
    <property type="match status" value="1"/>
</dbReference>
<evidence type="ECO:0000259" key="4">
    <source>
        <dbReference type="SMART" id="SM00797"/>
    </source>
</evidence>
<accession>A0A8G1X7R7</accession>
<dbReference type="Pfam" id="PF02626">
    <property type="entry name" value="CT_A_B"/>
    <property type="match status" value="1"/>
</dbReference>
<organism evidence="5 6">
    <name type="scientific">Kitasatospora cineracea</name>
    <dbReference type="NCBI Taxonomy" id="88074"/>
    <lineage>
        <taxon>Bacteria</taxon>
        <taxon>Bacillati</taxon>
        <taxon>Actinomycetota</taxon>
        <taxon>Actinomycetes</taxon>
        <taxon>Kitasatosporales</taxon>
        <taxon>Streptomycetaceae</taxon>
        <taxon>Kitasatospora</taxon>
    </lineage>
</organism>
<dbReference type="Proteomes" id="UP000267408">
    <property type="component" value="Unassembled WGS sequence"/>
</dbReference>
<evidence type="ECO:0000256" key="3">
    <source>
        <dbReference type="ARBA" id="ARBA00022840"/>
    </source>
</evidence>
<dbReference type="EMBL" id="RJVJ01000005">
    <property type="protein sequence ID" value="ROR33966.1"/>
    <property type="molecule type" value="Genomic_DNA"/>
</dbReference>
<dbReference type="InterPro" id="IPR003778">
    <property type="entry name" value="CT_A_B"/>
</dbReference>
<dbReference type="SMART" id="SM00797">
    <property type="entry name" value="AHS2"/>
    <property type="match status" value="1"/>
</dbReference>
<gene>
    <name evidence="5" type="ORF">EDD39_7789</name>
</gene>
<keyword evidence="1" id="KW-0547">Nucleotide-binding</keyword>
<dbReference type="AlphaFoldDB" id="A0A8G1X7R7"/>
<evidence type="ECO:0000313" key="6">
    <source>
        <dbReference type="Proteomes" id="UP000267408"/>
    </source>
</evidence>
<dbReference type="Gene3D" id="2.40.100.10">
    <property type="entry name" value="Cyclophilin-like"/>
    <property type="match status" value="1"/>
</dbReference>
<protein>
    <submittedName>
        <fullName evidence="5">Biotin-dependent carboxylase-like uncharacterized protein</fullName>
    </submittedName>
</protein>
<dbReference type="InterPro" id="IPR052708">
    <property type="entry name" value="PxpC"/>
</dbReference>
<dbReference type="SUPFAM" id="SSF50891">
    <property type="entry name" value="Cyclophilin-like"/>
    <property type="match status" value="1"/>
</dbReference>
<keyword evidence="2" id="KW-0378">Hydrolase</keyword>
<feature type="domain" description="Carboxyltransferase" evidence="4">
    <location>
        <begin position="29"/>
        <end position="288"/>
    </location>
</feature>
<evidence type="ECO:0000256" key="1">
    <source>
        <dbReference type="ARBA" id="ARBA00022741"/>
    </source>
</evidence>
<dbReference type="PANTHER" id="PTHR43309">
    <property type="entry name" value="5-OXOPROLINASE SUBUNIT C"/>
    <property type="match status" value="1"/>
</dbReference>
<proteinExistence type="predicted"/>
<keyword evidence="3" id="KW-0067">ATP-binding</keyword>
<name>A0A8G1X7R7_9ACTN</name>
<dbReference type="GO" id="GO:0005524">
    <property type="term" value="F:ATP binding"/>
    <property type="evidence" value="ECO:0007669"/>
    <property type="project" value="UniProtKB-KW"/>
</dbReference>
<dbReference type="GO" id="GO:0016787">
    <property type="term" value="F:hydrolase activity"/>
    <property type="evidence" value="ECO:0007669"/>
    <property type="project" value="UniProtKB-KW"/>
</dbReference>